<dbReference type="AlphaFoldDB" id="A0A255E0N8"/>
<sequence>MFSETGVPKPDLDINELNSRGSTYGTLTGATSDALSTITAAVNAVMAKNKGASADAFKASVTGSGSIVEHLTDVSQAGQRTATAYVSAAGGGGAAQTSMVALATNRQPYFWRAVIQGNNSVAAQLVNITRNDLLRLEANGVTKVTQAFSSLDLPEPLPLGYGATSVDPRIEDDWRKPESQGGMSEQEKKDFLQQMADDYARENGFPPIEISWEAHPNSLGVYIHPDTLKVDPANLDNPEIMETVIHEMRHRRQHTGYKAFRFPWEDEKNGMSREEAERWKRLNDDYVRGKGDDPNTPDDNEAYWERPVEVDAREAASEYMNDFSYDEYQQRKDPHYQPPTGGGTGTTDFHPPTWSEQGGKVDTAAQEFYITAEPVITMRPFAAKSNSPIESAAVAGDAACLVPWHRIVAGAKEGMTTVGSKMRGTGNDYSATEEDNASAAGRFWV</sequence>
<dbReference type="RefSeq" id="WP_094451635.1">
    <property type="nucleotide sequence ID" value="NZ_NMVI01000027.1"/>
</dbReference>
<proteinExistence type="predicted"/>
<protein>
    <submittedName>
        <fullName evidence="2">Uncharacterized protein</fullName>
    </submittedName>
</protein>
<organism evidence="2 3">
    <name type="scientific">Parenemella sanctibonifatiensis</name>
    <dbReference type="NCBI Taxonomy" id="2016505"/>
    <lineage>
        <taxon>Bacteria</taxon>
        <taxon>Bacillati</taxon>
        <taxon>Actinomycetota</taxon>
        <taxon>Actinomycetes</taxon>
        <taxon>Propionibacteriales</taxon>
        <taxon>Propionibacteriaceae</taxon>
        <taxon>Parenemella</taxon>
    </lineage>
</organism>
<evidence type="ECO:0000313" key="2">
    <source>
        <dbReference type="EMBL" id="OYN84571.1"/>
    </source>
</evidence>
<accession>A0A255E0N8</accession>
<gene>
    <name evidence="2" type="ORF">CGZ92_12070</name>
</gene>
<feature type="region of interest" description="Disordered" evidence="1">
    <location>
        <begin position="162"/>
        <end position="187"/>
    </location>
</feature>
<evidence type="ECO:0000313" key="3">
    <source>
        <dbReference type="Proteomes" id="UP000216533"/>
    </source>
</evidence>
<feature type="compositionally biased region" description="Basic and acidic residues" evidence="1">
    <location>
        <begin position="168"/>
        <end position="178"/>
    </location>
</feature>
<reference evidence="2 3" key="1">
    <citation type="submission" date="2017-07" db="EMBL/GenBank/DDBJ databases">
        <title>Draft whole genome sequences of clinical Proprionibacteriaceae strains.</title>
        <authorList>
            <person name="Bernier A.-M."/>
            <person name="Bernard K."/>
            <person name="Domingo M.-C."/>
        </authorList>
    </citation>
    <scope>NUCLEOTIDE SEQUENCE [LARGE SCALE GENOMIC DNA]</scope>
    <source>
        <strain evidence="2 3">NML 160184</strain>
    </source>
</reference>
<dbReference type="Proteomes" id="UP000216533">
    <property type="component" value="Unassembled WGS sequence"/>
</dbReference>
<name>A0A255E0N8_9ACTN</name>
<dbReference type="EMBL" id="NMVI01000027">
    <property type="protein sequence ID" value="OYN84571.1"/>
    <property type="molecule type" value="Genomic_DNA"/>
</dbReference>
<evidence type="ECO:0000256" key="1">
    <source>
        <dbReference type="SAM" id="MobiDB-lite"/>
    </source>
</evidence>
<comment type="caution">
    <text evidence="2">The sequence shown here is derived from an EMBL/GenBank/DDBJ whole genome shotgun (WGS) entry which is preliminary data.</text>
</comment>